<dbReference type="PANTHER" id="PTHR43008">
    <property type="entry name" value="BENZIL REDUCTASE"/>
    <property type="match status" value="1"/>
</dbReference>
<protein>
    <submittedName>
        <fullName evidence="5">NAD(P)-binding protein</fullName>
    </submittedName>
</protein>
<dbReference type="PRINTS" id="PR00081">
    <property type="entry name" value="GDHRDH"/>
</dbReference>
<evidence type="ECO:0000256" key="4">
    <source>
        <dbReference type="RuleBase" id="RU000363"/>
    </source>
</evidence>
<dbReference type="eggNOG" id="KOG1204">
    <property type="taxonomic scope" value="Eukaryota"/>
</dbReference>
<dbReference type="SUPFAM" id="SSF51735">
    <property type="entry name" value="NAD(P)-binding Rossmann-fold domains"/>
    <property type="match status" value="1"/>
</dbReference>
<evidence type="ECO:0000256" key="3">
    <source>
        <dbReference type="ARBA" id="ARBA00023002"/>
    </source>
</evidence>
<reference evidence="6" key="1">
    <citation type="journal article" date="2012" name="Science">
        <title>The Paleozoic origin of enzymatic lignin decomposition reconstructed from 31 fungal genomes.</title>
        <authorList>
            <person name="Floudas D."/>
            <person name="Binder M."/>
            <person name="Riley R."/>
            <person name="Barry K."/>
            <person name="Blanchette R.A."/>
            <person name="Henrissat B."/>
            <person name="Martinez A.T."/>
            <person name="Otillar R."/>
            <person name="Spatafora J.W."/>
            <person name="Yadav J.S."/>
            <person name="Aerts A."/>
            <person name="Benoit I."/>
            <person name="Boyd A."/>
            <person name="Carlson A."/>
            <person name="Copeland A."/>
            <person name="Coutinho P.M."/>
            <person name="de Vries R.P."/>
            <person name="Ferreira P."/>
            <person name="Findley K."/>
            <person name="Foster B."/>
            <person name="Gaskell J."/>
            <person name="Glotzer D."/>
            <person name="Gorecki P."/>
            <person name="Heitman J."/>
            <person name="Hesse C."/>
            <person name="Hori C."/>
            <person name="Igarashi K."/>
            <person name="Jurgens J.A."/>
            <person name="Kallen N."/>
            <person name="Kersten P."/>
            <person name="Kohler A."/>
            <person name="Kuees U."/>
            <person name="Kumar T.K.A."/>
            <person name="Kuo A."/>
            <person name="LaButti K."/>
            <person name="Larrondo L.F."/>
            <person name="Lindquist E."/>
            <person name="Ling A."/>
            <person name="Lombard V."/>
            <person name="Lucas S."/>
            <person name="Lundell T."/>
            <person name="Martin R."/>
            <person name="McLaughlin D.J."/>
            <person name="Morgenstern I."/>
            <person name="Morin E."/>
            <person name="Murat C."/>
            <person name="Nagy L.G."/>
            <person name="Nolan M."/>
            <person name="Ohm R.A."/>
            <person name="Patyshakuliyeva A."/>
            <person name="Rokas A."/>
            <person name="Ruiz-Duenas F.J."/>
            <person name="Sabat G."/>
            <person name="Salamov A."/>
            <person name="Samejima M."/>
            <person name="Schmutz J."/>
            <person name="Slot J.C."/>
            <person name="St John F."/>
            <person name="Stenlid J."/>
            <person name="Sun H."/>
            <person name="Sun S."/>
            <person name="Syed K."/>
            <person name="Tsang A."/>
            <person name="Wiebenga A."/>
            <person name="Young D."/>
            <person name="Pisabarro A."/>
            <person name="Eastwood D.C."/>
            <person name="Martin F."/>
            <person name="Cullen D."/>
            <person name="Grigoriev I.V."/>
            <person name="Hibbett D.S."/>
        </authorList>
    </citation>
    <scope>NUCLEOTIDE SEQUENCE [LARGE SCALE GENOMIC DNA]</scope>
    <source>
        <strain evidence="6">TFB10046</strain>
    </source>
</reference>
<keyword evidence="2" id="KW-0521">NADP</keyword>
<dbReference type="InterPro" id="IPR002347">
    <property type="entry name" value="SDR_fam"/>
</dbReference>
<dbReference type="InParanoid" id="J0LCB5"/>
<proteinExistence type="inferred from homology"/>
<dbReference type="AlphaFoldDB" id="J0LCB5"/>
<dbReference type="OrthoDB" id="9876299at2759"/>
<dbReference type="CDD" id="cd05233">
    <property type="entry name" value="SDR_c"/>
    <property type="match status" value="1"/>
</dbReference>
<dbReference type="PROSITE" id="PS00061">
    <property type="entry name" value="ADH_SHORT"/>
    <property type="match status" value="1"/>
</dbReference>
<organism evidence="5 6">
    <name type="scientific">Auricularia subglabra (strain TFB-10046 / SS5)</name>
    <name type="common">White-rot fungus</name>
    <name type="synonym">Auricularia delicata (strain TFB10046)</name>
    <dbReference type="NCBI Taxonomy" id="717982"/>
    <lineage>
        <taxon>Eukaryota</taxon>
        <taxon>Fungi</taxon>
        <taxon>Dikarya</taxon>
        <taxon>Basidiomycota</taxon>
        <taxon>Agaricomycotina</taxon>
        <taxon>Agaricomycetes</taxon>
        <taxon>Auriculariales</taxon>
        <taxon>Auriculariaceae</taxon>
        <taxon>Auricularia</taxon>
    </lineage>
</organism>
<evidence type="ECO:0000313" key="6">
    <source>
        <dbReference type="Proteomes" id="UP000006514"/>
    </source>
</evidence>
<dbReference type="Proteomes" id="UP000006514">
    <property type="component" value="Unassembled WGS sequence"/>
</dbReference>
<dbReference type="PRINTS" id="PR00080">
    <property type="entry name" value="SDRFAMILY"/>
</dbReference>
<dbReference type="PANTHER" id="PTHR43008:SF8">
    <property type="entry name" value="BENZIL REDUCTASE ((S)-BENZOIN FORMING) IRC24"/>
    <property type="match status" value="1"/>
</dbReference>
<dbReference type="KEGG" id="adl:AURDEDRAFT_76449"/>
<dbReference type="InterPro" id="IPR036291">
    <property type="entry name" value="NAD(P)-bd_dom_sf"/>
</dbReference>
<name>J0LCB5_AURST</name>
<evidence type="ECO:0000256" key="2">
    <source>
        <dbReference type="ARBA" id="ARBA00022857"/>
    </source>
</evidence>
<keyword evidence="3" id="KW-0560">Oxidoreductase</keyword>
<dbReference type="GO" id="GO:0050664">
    <property type="term" value="F:oxidoreductase activity, acting on NAD(P)H, oxygen as acceptor"/>
    <property type="evidence" value="ECO:0007669"/>
    <property type="project" value="TreeGrafter"/>
</dbReference>
<dbReference type="InterPro" id="IPR020904">
    <property type="entry name" value="Sc_DH/Rdtase_CS"/>
</dbReference>
<keyword evidence="6" id="KW-1185">Reference proteome</keyword>
<evidence type="ECO:0000256" key="1">
    <source>
        <dbReference type="ARBA" id="ARBA00006484"/>
    </source>
</evidence>
<evidence type="ECO:0000313" key="5">
    <source>
        <dbReference type="EMBL" id="EJD34139.1"/>
    </source>
</evidence>
<gene>
    <name evidence="5" type="ORF">AURDEDRAFT_76449</name>
</gene>
<dbReference type="EMBL" id="JH687994">
    <property type="protein sequence ID" value="EJD34139.1"/>
    <property type="molecule type" value="Genomic_DNA"/>
</dbReference>
<dbReference type="Pfam" id="PF00106">
    <property type="entry name" value="adh_short"/>
    <property type="match status" value="1"/>
</dbReference>
<accession>J0LCB5</accession>
<comment type="similarity">
    <text evidence="1 4">Belongs to the short-chain dehydrogenases/reductases (SDR) family.</text>
</comment>
<dbReference type="FunCoup" id="J0LCB5">
    <property type="interactions" value="17"/>
</dbReference>
<sequence>MPLVSRASRPVAARYKSATAAEECHLTLRADDANGHHHWRLQVGRVVFRKSGTDAWNRGIGLATTEALLSDGARVVAVHRTSTPELEALGNKHDDSLWLVQGDVTDGVVVKRAVQEAQDVFGGVDTLVLNAGINLPIGKLDKVPLEGWQAMFDVNVFGVVKFLREAIPALRKSDRARVIMLSSEAAVTGIPGAAMYCASKAALNSLSRTLAVEEPNIISVAVDPGRVQTNMMDILLREGKAHIPEEELEAVRETTIQPEVSAKAIAALALRASNALSGKFIQWDDPVVAML</sequence>
<dbReference type="GO" id="GO:0016616">
    <property type="term" value="F:oxidoreductase activity, acting on the CH-OH group of donors, NAD or NADP as acceptor"/>
    <property type="evidence" value="ECO:0007669"/>
    <property type="project" value="UniProtKB-ARBA"/>
</dbReference>
<dbReference type="Gene3D" id="3.40.50.720">
    <property type="entry name" value="NAD(P)-binding Rossmann-like Domain"/>
    <property type="match status" value="1"/>
</dbReference>